<gene>
    <name evidence="3" type="ORF">MOO47_00865</name>
</gene>
<feature type="transmembrane region" description="Helical" evidence="2">
    <location>
        <begin position="58"/>
        <end position="79"/>
    </location>
</feature>
<dbReference type="RefSeq" id="WP_249512972.1">
    <property type="nucleotide sequence ID" value="NZ_CP093365.1"/>
</dbReference>
<evidence type="ECO:0000313" key="4">
    <source>
        <dbReference type="Proteomes" id="UP000831947"/>
    </source>
</evidence>
<name>A0ABY4PER2_9LACO</name>
<keyword evidence="2" id="KW-0472">Membrane</keyword>
<accession>A0ABY4PER2</accession>
<keyword evidence="4" id="KW-1185">Reference proteome</keyword>
<evidence type="ECO:0000256" key="1">
    <source>
        <dbReference type="ARBA" id="ARBA00010894"/>
    </source>
</evidence>
<dbReference type="PANTHER" id="PTHR33219:SF14">
    <property type="entry name" value="PROTEIN COFACTOR ASSEMBLY OF COMPLEX C SUBUNIT B CCB3, CHLOROPLASTIC-RELATED"/>
    <property type="match status" value="1"/>
</dbReference>
<comment type="similarity">
    <text evidence="1">Belongs to the YggT family.</text>
</comment>
<reference evidence="3 4" key="1">
    <citation type="journal article" date="2022" name="Int. J. Syst. Evol. Microbiol.">
        <title>Apilactobacillus apisilvae sp. nov., Nicolia spurrieriana gen. nov. sp. nov., Bombilactobacillus folatiphilus sp. nov. and Bombilactobacillus thymidiniphilus sp. nov., four new lactic acid bacterial isolates from stingless bees Tetragonula carbonaria and Austroplebeia australis.</title>
        <authorList>
            <person name="Oliphant S.A."/>
            <person name="Watson-Haigh N.S."/>
            <person name="Sumby K.M."/>
            <person name="Gardner J."/>
            <person name="Groom S."/>
            <person name="Jiranek V."/>
        </authorList>
    </citation>
    <scope>NUCLEOTIDE SEQUENCE [LARGE SCALE GENOMIC DNA]</scope>
    <source>
        <strain evidence="3 4">SG4_A1</strain>
    </source>
</reference>
<dbReference type="Proteomes" id="UP000831947">
    <property type="component" value="Chromosome"/>
</dbReference>
<feature type="transmembrane region" description="Helical" evidence="2">
    <location>
        <begin position="12"/>
        <end position="32"/>
    </location>
</feature>
<dbReference type="InterPro" id="IPR003425">
    <property type="entry name" value="CCB3/YggT"/>
</dbReference>
<evidence type="ECO:0000256" key="2">
    <source>
        <dbReference type="SAM" id="Phobius"/>
    </source>
</evidence>
<sequence length="87" mass="9832">MTNVMAGLPIVLIDLLNIYEWIIVIWALLTWLPGASQSKLGLWLGKLVNPLLSFFDRFIPPIFGISFSPIFAFLLIGLIKKLVLMVF</sequence>
<evidence type="ECO:0000313" key="3">
    <source>
        <dbReference type="EMBL" id="UQS83787.1"/>
    </source>
</evidence>
<keyword evidence="2" id="KW-1133">Transmembrane helix</keyword>
<proteinExistence type="inferred from homology"/>
<keyword evidence="2" id="KW-0812">Transmembrane</keyword>
<organism evidence="3 4">
    <name type="scientific">Bombilactobacillus thymidiniphilus</name>
    <dbReference type="NCBI Taxonomy" id="2923363"/>
    <lineage>
        <taxon>Bacteria</taxon>
        <taxon>Bacillati</taxon>
        <taxon>Bacillota</taxon>
        <taxon>Bacilli</taxon>
        <taxon>Lactobacillales</taxon>
        <taxon>Lactobacillaceae</taxon>
        <taxon>Bombilactobacillus</taxon>
    </lineage>
</organism>
<dbReference type="PANTHER" id="PTHR33219">
    <property type="entry name" value="YLMG HOMOLOG PROTEIN 2, CHLOROPLASTIC"/>
    <property type="match status" value="1"/>
</dbReference>
<dbReference type="EMBL" id="CP093365">
    <property type="protein sequence ID" value="UQS83787.1"/>
    <property type="molecule type" value="Genomic_DNA"/>
</dbReference>
<protein>
    <submittedName>
        <fullName evidence="3">YggT family protein</fullName>
    </submittedName>
</protein>
<dbReference type="Pfam" id="PF02325">
    <property type="entry name" value="CCB3_YggT"/>
    <property type="match status" value="1"/>
</dbReference>